<dbReference type="EMBL" id="BPLR01002847">
    <property type="protein sequence ID" value="GIX78546.1"/>
    <property type="molecule type" value="Genomic_DNA"/>
</dbReference>
<sequence length="148" mass="17184">MVKYGNRDPQKLMASYSKQWALCLQPIFIAMGKAGLCIMNVKSVNLKVKVDFDKMAFHQYHINVIIICSTSSVDDDHHHSTCDKNAIMFLGFQCKLLQSRNMRPCLTFHIILGLVQKEKCSLANRLERYLLRFLNWESSTTYLPTYMQ</sequence>
<dbReference type="AlphaFoldDB" id="A0AAV4N380"/>
<reference evidence="1 2" key="1">
    <citation type="submission" date="2021-06" db="EMBL/GenBank/DDBJ databases">
        <title>Caerostris extrusa draft genome.</title>
        <authorList>
            <person name="Kono N."/>
            <person name="Arakawa K."/>
        </authorList>
    </citation>
    <scope>NUCLEOTIDE SEQUENCE [LARGE SCALE GENOMIC DNA]</scope>
</reference>
<evidence type="ECO:0000313" key="1">
    <source>
        <dbReference type="EMBL" id="GIX78546.1"/>
    </source>
</evidence>
<accession>A0AAV4N380</accession>
<organism evidence="1 2">
    <name type="scientific">Caerostris extrusa</name>
    <name type="common">Bark spider</name>
    <name type="synonym">Caerostris bankana</name>
    <dbReference type="NCBI Taxonomy" id="172846"/>
    <lineage>
        <taxon>Eukaryota</taxon>
        <taxon>Metazoa</taxon>
        <taxon>Ecdysozoa</taxon>
        <taxon>Arthropoda</taxon>
        <taxon>Chelicerata</taxon>
        <taxon>Arachnida</taxon>
        <taxon>Araneae</taxon>
        <taxon>Araneomorphae</taxon>
        <taxon>Entelegynae</taxon>
        <taxon>Araneoidea</taxon>
        <taxon>Araneidae</taxon>
        <taxon>Caerostris</taxon>
    </lineage>
</organism>
<evidence type="ECO:0000313" key="2">
    <source>
        <dbReference type="Proteomes" id="UP001054945"/>
    </source>
</evidence>
<comment type="caution">
    <text evidence="1">The sequence shown here is derived from an EMBL/GenBank/DDBJ whole genome shotgun (WGS) entry which is preliminary data.</text>
</comment>
<name>A0AAV4N380_CAEEX</name>
<gene>
    <name evidence="1" type="ORF">CEXT_764661</name>
</gene>
<keyword evidence="2" id="KW-1185">Reference proteome</keyword>
<protein>
    <submittedName>
        <fullName evidence="1">Uncharacterized protein</fullName>
    </submittedName>
</protein>
<proteinExistence type="predicted"/>
<dbReference type="Proteomes" id="UP001054945">
    <property type="component" value="Unassembled WGS sequence"/>
</dbReference>